<dbReference type="HOGENOM" id="CLU_1552288_0_0_10"/>
<dbReference type="EMBL" id="CP003281">
    <property type="protein sequence ID" value="AFL84800.1"/>
    <property type="molecule type" value="Genomic_DNA"/>
</dbReference>
<dbReference type="AlphaFoldDB" id="I3Z6D2"/>
<gene>
    <name evidence="1" type="ordered locus">Belba_2234</name>
</gene>
<accession>I3Z6D2</accession>
<keyword evidence="2" id="KW-1185">Reference proteome</keyword>
<dbReference type="Proteomes" id="UP000006050">
    <property type="component" value="Chromosome"/>
</dbReference>
<name>I3Z6D2_BELBD</name>
<dbReference type="eggNOG" id="ENOG5032V3H">
    <property type="taxonomic scope" value="Bacteria"/>
</dbReference>
<dbReference type="STRING" id="866536.Belba_2234"/>
<evidence type="ECO:0000313" key="1">
    <source>
        <dbReference type="EMBL" id="AFL84800.1"/>
    </source>
</evidence>
<sequence>MILRNLKFMIMSVTANISSEIQVEKSFTFQNISKRSDAILNDLSVLEILEMCQMLNVVESTNFNFPNFPETNKTFHAIYFKINPSFSSLKGLFKGMVSLGKPLGVIVEYISELEQFTLKYYESDKNIAKSYINKFIENIEDEIRFKSVLNTIIENQRKIKSEESLLLQKLFA</sequence>
<reference evidence="2" key="1">
    <citation type="submission" date="2012-06" db="EMBL/GenBank/DDBJ databases">
        <title>The complete genome of Belliella baltica DSM 15883.</title>
        <authorList>
            <person name="Lucas S."/>
            <person name="Copeland A."/>
            <person name="Lapidus A."/>
            <person name="Goodwin L."/>
            <person name="Pitluck S."/>
            <person name="Peters L."/>
            <person name="Mikhailova N."/>
            <person name="Davenport K."/>
            <person name="Kyrpides N."/>
            <person name="Mavromatis K."/>
            <person name="Pagani I."/>
            <person name="Ivanova N."/>
            <person name="Ovchinnikova G."/>
            <person name="Zeytun A."/>
            <person name="Detter J.C."/>
            <person name="Han C."/>
            <person name="Land M."/>
            <person name="Hauser L."/>
            <person name="Markowitz V."/>
            <person name="Cheng J.-F."/>
            <person name="Hugenholtz P."/>
            <person name="Woyke T."/>
            <person name="Wu D."/>
            <person name="Tindall B."/>
            <person name="Pomrenke H."/>
            <person name="Brambilla E."/>
            <person name="Klenk H.-P."/>
            <person name="Eisen J.A."/>
        </authorList>
    </citation>
    <scope>NUCLEOTIDE SEQUENCE [LARGE SCALE GENOMIC DNA]</scope>
    <source>
        <strain evidence="2">DSM 15883 / CIP 108006 / LMG 21964 / BA134</strain>
    </source>
</reference>
<evidence type="ECO:0000313" key="2">
    <source>
        <dbReference type="Proteomes" id="UP000006050"/>
    </source>
</evidence>
<proteinExistence type="predicted"/>
<protein>
    <submittedName>
        <fullName evidence="1">Uncharacterized protein</fullName>
    </submittedName>
</protein>
<dbReference type="KEGG" id="bbd:Belba_2234"/>
<organism evidence="1 2">
    <name type="scientific">Belliella baltica (strain DSM 15883 / CIP 108006 / LMG 21964 / BA134)</name>
    <dbReference type="NCBI Taxonomy" id="866536"/>
    <lineage>
        <taxon>Bacteria</taxon>
        <taxon>Pseudomonadati</taxon>
        <taxon>Bacteroidota</taxon>
        <taxon>Cytophagia</taxon>
        <taxon>Cytophagales</taxon>
        <taxon>Cyclobacteriaceae</taxon>
        <taxon>Belliella</taxon>
    </lineage>
</organism>